<accession>A0A917FRF5</accession>
<sequence>MCCYLRMHQVLAGVMIPKGEIDWDHVFSKWQTATTVADRDELLSTMELVPIDVYDLGKVDLSQFCGLIVSDRVDQDFLYQERDSIRKFLDAGKVVAFSGGLFREWLPGAQPFVSCEDGAITERALIVAQHPIFEGIKPEDMGNNFAYGYHPAPEGVEVLISHADGGAVVYVDRVSTGGVILVHTGHSLLGYGASEGPGRWIVPQLLSWFWKEAQQ</sequence>
<organism evidence="1 2">
    <name type="scientific">Paenibacillus abyssi</name>
    <dbReference type="NCBI Taxonomy" id="1340531"/>
    <lineage>
        <taxon>Bacteria</taxon>
        <taxon>Bacillati</taxon>
        <taxon>Bacillota</taxon>
        <taxon>Bacilli</taxon>
        <taxon>Bacillales</taxon>
        <taxon>Paenibacillaceae</taxon>
        <taxon>Paenibacillus</taxon>
    </lineage>
</organism>
<keyword evidence="2" id="KW-1185">Reference proteome</keyword>
<protein>
    <recommendedName>
        <fullName evidence="3">Glutamine amidotransferase domain-containing protein</fullName>
    </recommendedName>
</protein>
<reference evidence="1" key="1">
    <citation type="journal article" date="2014" name="Int. J. Syst. Evol. Microbiol.">
        <title>Complete genome sequence of Corynebacterium casei LMG S-19264T (=DSM 44701T), isolated from a smear-ripened cheese.</title>
        <authorList>
            <consortium name="US DOE Joint Genome Institute (JGI-PGF)"/>
            <person name="Walter F."/>
            <person name="Albersmeier A."/>
            <person name="Kalinowski J."/>
            <person name="Ruckert C."/>
        </authorList>
    </citation>
    <scope>NUCLEOTIDE SEQUENCE</scope>
    <source>
        <strain evidence="1">CGMCC 1.12987</strain>
    </source>
</reference>
<reference evidence="1" key="2">
    <citation type="submission" date="2020-09" db="EMBL/GenBank/DDBJ databases">
        <authorList>
            <person name="Sun Q."/>
            <person name="Zhou Y."/>
        </authorList>
    </citation>
    <scope>NUCLEOTIDE SEQUENCE</scope>
    <source>
        <strain evidence="1">CGMCC 1.12987</strain>
    </source>
</reference>
<evidence type="ECO:0000313" key="2">
    <source>
        <dbReference type="Proteomes" id="UP000644756"/>
    </source>
</evidence>
<evidence type="ECO:0000313" key="1">
    <source>
        <dbReference type="EMBL" id="GGF97691.1"/>
    </source>
</evidence>
<name>A0A917FRF5_9BACL</name>
<proteinExistence type="predicted"/>
<dbReference type="RefSeq" id="WP_188530307.1">
    <property type="nucleotide sequence ID" value="NZ_BMGR01000004.1"/>
</dbReference>
<dbReference type="Proteomes" id="UP000644756">
    <property type="component" value="Unassembled WGS sequence"/>
</dbReference>
<gene>
    <name evidence="1" type="ORF">GCM10010916_13700</name>
</gene>
<evidence type="ECO:0008006" key="3">
    <source>
        <dbReference type="Google" id="ProtNLM"/>
    </source>
</evidence>
<comment type="caution">
    <text evidence="1">The sequence shown here is derived from an EMBL/GenBank/DDBJ whole genome shotgun (WGS) entry which is preliminary data.</text>
</comment>
<dbReference type="AlphaFoldDB" id="A0A917FRF5"/>
<dbReference type="EMBL" id="BMGR01000004">
    <property type="protein sequence ID" value="GGF97691.1"/>
    <property type="molecule type" value="Genomic_DNA"/>
</dbReference>